<dbReference type="PANTHER" id="PTHR46600:SF1">
    <property type="entry name" value="THAP DOMAIN-CONTAINING PROTEIN 1"/>
    <property type="match status" value="1"/>
</dbReference>
<evidence type="ECO:0000256" key="11">
    <source>
        <dbReference type="ARBA" id="ARBA00023306"/>
    </source>
</evidence>
<dbReference type="SUPFAM" id="SSF57716">
    <property type="entry name" value="Glucocorticoid receptor-like (DNA-binding domain)"/>
    <property type="match status" value="1"/>
</dbReference>
<dbReference type="InterPro" id="IPR006612">
    <property type="entry name" value="THAP_Znf"/>
</dbReference>
<dbReference type="GO" id="GO:0005654">
    <property type="term" value="C:nucleoplasm"/>
    <property type="evidence" value="ECO:0007669"/>
    <property type="project" value="UniProtKB-SubCell"/>
</dbReference>
<evidence type="ECO:0000256" key="8">
    <source>
        <dbReference type="ARBA" id="ARBA00023125"/>
    </source>
</evidence>
<dbReference type="KEGG" id="nlo:107225400"/>
<evidence type="ECO:0000256" key="6">
    <source>
        <dbReference type="ARBA" id="ARBA00023015"/>
    </source>
</evidence>
<dbReference type="GO" id="GO:0043565">
    <property type="term" value="F:sequence-specific DNA binding"/>
    <property type="evidence" value="ECO:0007669"/>
    <property type="project" value="InterPro"/>
</dbReference>
<evidence type="ECO:0000259" key="14">
    <source>
        <dbReference type="PROSITE" id="PS50950"/>
    </source>
</evidence>
<accession>A0A6J0C4G1</accession>
<comment type="subcellular location">
    <subcellularLocation>
        <location evidence="1">Nucleus</location>
        <location evidence="1">Nucleoplasm</location>
    </subcellularLocation>
</comment>
<dbReference type="InParanoid" id="A0A6J0C4G1"/>
<organism evidence="16">
    <name type="scientific">Neodiprion lecontei</name>
    <name type="common">Redheaded pine sawfly</name>
    <dbReference type="NCBI Taxonomy" id="441921"/>
    <lineage>
        <taxon>Eukaryota</taxon>
        <taxon>Metazoa</taxon>
        <taxon>Ecdysozoa</taxon>
        <taxon>Arthropoda</taxon>
        <taxon>Hexapoda</taxon>
        <taxon>Insecta</taxon>
        <taxon>Pterygota</taxon>
        <taxon>Neoptera</taxon>
        <taxon>Endopterygota</taxon>
        <taxon>Hymenoptera</taxon>
        <taxon>Tenthredinoidea</taxon>
        <taxon>Diprionidae</taxon>
        <taxon>Diprioninae</taxon>
        <taxon>Neodiprion</taxon>
    </lineage>
</organism>
<keyword evidence="7 13" id="KW-0175">Coiled coil</keyword>
<dbReference type="RefSeq" id="XP_015521340.1">
    <property type="nucleotide sequence ID" value="XM_015665854.2"/>
</dbReference>
<evidence type="ECO:0000313" key="15">
    <source>
        <dbReference type="Proteomes" id="UP000829291"/>
    </source>
</evidence>
<name>A0A6J0C4G1_NEOLC</name>
<dbReference type="AlphaFoldDB" id="A0A6J0C4G1"/>
<keyword evidence="11" id="KW-0131">Cell cycle</keyword>
<evidence type="ECO:0000256" key="10">
    <source>
        <dbReference type="ARBA" id="ARBA00023242"/>
    </source>
</evidence>
<evidence type="ECO:0000313" key="16">
    <source>
        <dbReference type="RefSeq" id="XP_015521340.1"/>
    </source>
</evidence>
<evidence type="ECO:0000256" key="7">
    <source>
        <dbReference type="ARBA" id="ARBA00023054"/>
    </source>
</evidence>
<evidence type="ECO:0000256" key="2">
    <source>
        <dbReference type="ARBA" id="ARBA00006177"/>
    </source>
</evidence>
<feature type="coiled-coil region" evidence="13">
    <location>
        <begin position="231"/>
        <end position="268"/>
    </location>
</feature>
<evidence type="ECO:0000256" key="13">
    <source>
        <dbReference type="SAM" id="Coils"/>
    </source>
</evidence>
<keyword evidence="6" id="KW-0805">Transcription regulation</keyword>
<dbReference type="InterPro" id="IPR026516">
    <property type="entry name" value="THAP1/10"/>
</dbReference>
<evidence type="ECO:0000256" key="9">
    <source>
        <dbReference type="ARBA" id="ARBA00023163"/>
    </source>
</evidence>
<sequence>MVRKCCACFKGCGKGEKITLHKFPRDQFVRRQWVNAIQRKNFMPSNTSVLCSRHFTAECFTYGKSGSQKRVFIKPNAVPTLFPPITQSRRSLMRSILPPPSKTECSENGFLASQSSNPEEYVKLEAQAYTDTNVSEAGMSIESAENVLDMEFLKEQGSSIDWVEHFDQSNSSPAHVNEQSASIDWVQHCERSNDSITQYNRESNPPSFAEEQKNCDDSDDVFEFKSRRRILKNLNSALSRIAAQRKELKIVKQKNRLLEKRLSILKALLTHVLSEKILSEDENISDSESESEIWSG</sequence>
<dbReference type="InterPro" id="IPR038441">
    <property type="entry name" value="THAP_Znf_sf"/>
</dbReference>
<dbReference type="GO" id="GO:0008270">
    <property type="term" value="F:zinc ion binding"/>
    <property type="evidence" value="ECO:0007669"/>
    <property type="project" value="UniProtKB-KW"/>
</dbReference>
<evidence type="ECO:0000256" key="1">
    <source>
        <dbReference type="ARBA" id="ARBA00004642"/>
    </source>
</evidence>
<keyword evidence="10" id="KW-0539">Nucleus</keyword>
<proteinExistence type="inferred from homology"/>
<evidence type="ECO:0000256" key="12">
    <source>
        <dbReference type="PROSITE-ProRule" id="PRU00309"/>
    </source>
</evidence>
<dbReference type="Pfam" id="PF05485">
    <property type="entry name" value="THAP"/>
    <property type="match status" value="1"/>
</dbReference>
<dbReference type="PANTHER" id="PTHR46600">
    <property type="entry name" value="THAP DOMAIN-CONTAINING"/>
    <property type="match status" value="1"/>
</dbReference>
<keyword evidence="3" id="KW-0479">Metal-binding</keyword>
<keyword evidence="9" id="KW-0804">Transcription</keyword>
<evidence type="ECO:0000256" key="4">
    <source>
        <dbReference type="ARBA" id="ARBA00022771"/>
    </source>
</evidence>
<dbReference type="Proteomes" id="UP000829291">
    <property type="component" value="Chromosome 6"/>
</dbReference>
<dbReference type="SMART" id="SM00692">
    <property type="entry name" value="DM3"/>
    <property type="match status" value="1"/>
</dbReference>
<dbReference type="GeneID" id="107225400"/>
<evidence type="ECO:0000256" key="3">
    <source>
        <dbReference type="ARBA" id="ARBA00022723"/>
    </source>
</evidence>
<feature type="domain" description="THAP-type" evidence="14">
    <location>
        <begin position="1"/>
        <end position="82"/>
    </location>
</feature>
<keyword evidence="15" id="KW-1185">Reference proteome</keyword>
<protein>
    <submittedName>
        <fullName evidence="16">THAP domain-containing protein 2 isoform X1</fullName>
    </submittedName>
</protein>
<comment type="similarity">
    <text evidence="2">Belongs to the THAP1 family.</text>
</comment>
<keyword evidence="5" id="KW-0862">Zinc</keyword>
<gene>
    <name evidence="16" type="primary">LOC107225400</name>
</gene>
<dbReference type="PROSITE" id="PS50950">
    <property type="entry name" value="ZF_THAP"/>
    <property type="match status" value="1"/>
</dbReference>
<keyword evidence="8 12" id="KW-0238">DNA-binding</keyword>
<reference evidence="16" key="1">
    <citation type="submission" date="2025-08" db="UniProtKB">
        <authorList>
            <consortium name="RefSeq"/>
        </authorList>
    </citation>
    <scope>IDENTIFICATION</scope>
    <source>
        <tissue evidence="16">Thorax and Abdomen</tissue>
    </source>
</reference>
<dbReference type="Gene3D" id="6.20.210.20">
    <property type="entry name" value="THAP domain"/>
    <property type="match status" value="1"/>
</dbReference>
<keyword evidence="4 12" id="KW-0863">Zinc-finger</keyword>
<evidence type="ECO:0000256" key="5">
    <source>
        <dbReference type="ARBA" id="ARBA00022833"/>
    </source>
</evidence>
<dbReference type="OrthoDB" id="7685656at2759"/>
<dbReference type="SMART" id="SM00980">
    <property type="entry name" value="THAP"/>
    <property type="match status" value="1"/>
</dbReference>